<dbReference type="GO" id="GO:0050863">
    <property type="term" value="P:regulation of T cell activation"/>
    <property type="evidence" value="ECO:0007669"/>
    <property type="project" value="UniProtKB-ARBA"/>
</dbReference>
<dbReference type="InterPro" id="IPR001315">
    <property type="entry name" value="CARD"/>
</dbReference>
<dbReference type="Gene3D" id="1.10.533.10">
    <property type="entry name" value="Death Domain, Fas"/>
    <property type="match status" value="2"/>
</dbReference>
<dbReference type="GO" id="GO:0050852">
    <property type="term" value="P:T cell receptor signaling pathway"/>
    <property type="evidence" value="ECO:0007669"/>
    <property type="project" value="TreeGrafter"/>
</dbReference>
<feature type="domain" description="CARD" evidence="8">
    <location>
        <begin position="236"/>
        <end position="326"/>
    </location>
</feature>
<name>A0AAY5KX56_ESOLU</name>
<proteinExistence type="predicted"/>
<evidence type="ECO:0008006" key="12">
    <source>
        <dbReference type="Google" id="ProtNLM"/>
    </source>
</evidence>
<dbReference type="FunFam" id="2.60.40.10:FF:000142">
    <property type="entry name" value="V-set domain-containing T-cell activation inhibitor 1"/>
    <property type="match status" value="1"/>
</dbReference>
<dbReference type="InterPro" id="IPR011029">
    <property type="entry name" value="DEATH-like_dom_sf"/>
</dbReference>
<evidence type="ECO:0000313" key="11">
    <source>
        <dbReference type="Proteomes" id="UP000265140"/>
    </source>
</evidence>
<dbReference type="GO" id="GO:0042981">
    <property type="term" value="P:regulation of apoptotic process"/>
    <property type="evidence" value="ECO:0007669"/>
    <property type="project" value="InterPro"/>
</dbReference>
<dbReference type="Ensembl" id="ENSELUT00000100231.1">
    <property type="protein sequence ID" value="ENSELUP00000093409.1"/>
    <property type="gene ID" value="ENSELUG00000022355.3"/>
</dbReference>
<feature type="signal peptide" evidence="7">
    <location>
        <begin position="1"/>
        <end position="26"/>
    </location>
</feature>
<dbReference type="GO" id="GO:0005102">
    <property type="term" value="F:signaling receptor binding"/>
    <property type="evidence" value="ECO:0007669"/>
    <property type="project" value="TreeGrafter"/>
</dbReference>
<keyword evidence="3" id="KW-0472">Membrane</keyword>
<dbReference type="PROSITE" id="PS50835">
    <property type="entry name" value="IG_LIKE"/>
    <property type="match status" value="1"/>
</dbReference>
<reference evidence="10 11" key="1">
    <citation type="submission" date="2020-02" db="EMBL/GenBank/DDBJ databases">
        <title>Esox lucius (northern pike) genome, fEsoLuc1, primary haplotype.</title>
        <authorList>
            <person name="Myers G."/>
            <person name="Karagic N."/>
            <person name="Meyer A."/>
            <person name="Pippel M."/>
            <person name="Reichard M."/>
            <person name="Winkler S."/>
            <person name="Tracey A."/>
            <person name="Sims Y."/>
            <person name="Howe K."/>
            <person name="Rhie A."/>
            <person name="Formenti G."/>
            <person name="Durbin R."/>
            <person name="Fedrigo O."/>
            <person name="Jarvis E.D."/>
        </authorList>
    </citation>
    <scope>NUCLEOTIDE SEQUENCE [LARGE SCALE GENOMIC DNA]</scope>
</reference>
<evidence type="ECO:0000256" key="3">
    <source>
        <dbReference type="ARBA" id="ARBA00023136"/>
    </source>
</evidence>
<dbReference type="InterPro" id="IPR050504">
    <property type="entry name" value="IgSF_BTN/MOG"/>
</dbReference>
<dbReference type="PANTHER" id="PTHR24100">
    <property type="entry name" value="BUTYROPHILIN"/>
    <property type="match status" value="1"/>
</dbReference>
<sequence>MKTILASASLCFGILFMCVSFSTTGSSQIQVVGQTGPVVAKEGDDIILPCSLVPKGSVEDTIVEWTRSDLNTNKKVHLYKDGKDTVGDQIPGYMTRTSLFKEEMKTGNISLKLSGVKLSDTGNYTCRLPKENSQGTETTIRLIVDATTFLNIFRNDLIWNVTKVMPIVNGLLETGLIQKKVKSMISTAGTHQDQMRQLFQALDEGDVEMKSAFYSLLCKHEPDLTGKLEKRKQQLEEQDAVDFVNSTRDDLIQKVTNVTLIADRLLQKGLILEEVYSGISTAESSQDQMILLFHALDEGGSEVKSAFYRILLEHQPVLVQDLGGLLRNNRKLEQKIKDLQGGVFPWSRWEVAVLIICLLALLAVG</sequence>
<keyword evidence="5" id="KW-0325">Glycoprotein</keyword>
<dbReference type="GO" id="GO:0001817">
    <property type="term" value="P:regulation of cytokine production"/>
    <property type="evidence" value="ECO:0007669"/>
    <property type="project" value="TreeGrafter"/>
</dbReference>
<evidence type="ECO:0000259" key="8">
    <source>
        <dbReference type="PROSITE" id="PS50209"/>
    </source>
</evidence>
<dbReference type="PROSITE" id="PS50209">
    <property type="entry name" value="CARD"/>
    <property type="match status" value="1"/>
</dbReference>
<evidence type="ECO:0000256" key="4">
    <source>
        <dbReference type="ARBA" id="ARBA00023157"/>
    </source>
</evidence>
<dbReference type="Pfam" id="PF00619">
    <property type="entry name" value="CARD"/>
    <property type="match status" value="2"/>
</dbReference>
<dbReference type="InterPro" id="IPR003599">
    <property type="entry name" value="Ig_sub"/>
</dbReference>
<dbReference type="SUPFAM" id="SSF47986">
    <property type="entry name" value="DEATH domain"/>
    <property type="match status" value="2"/>
</dbReference>
<keyword evidence="2 7" id="KW-0732">Signal</keyword>
<accession>A0AAY5KX56</accession>
<dbReference type="Gene3D" id="2.60.40.10">
    <property type="entry name" value="Immunoglobulins"/>
    <property type="match status" value="1"/>
</dbReference>
<dbReference type="GO" id="GO:1903037">
    <property type="term" value="P:regulation of leukocyte cell-cell adhesion"/>
    <property type="evidence" value="ECO:0007669"/>
    <property type="project" value="UniProtKB-ARBA"/>
</dbReference>
<feature type="chain" id="PRO_5044263178" description="Ig-like domain-containing protein" evidence="7">
    <location>
        <begin position="27"/>
        <end position="365"/>
    </location>
</feature>
<dbReference type="SMART" id="SM00409">
    <property type="entry name" value="IG"/>
    <property type="match status" value="1"/>
</dbReference>
<evidence type="ECO:0000256" key="2">
    <source>
        <dbReference type="ARBA" id="ARBA00022729"/>
    </source>
</evidence>
<organism evidence="10 11">
    <name type="scientific">Esox lucius</name>
    <name type="common">Northern pike</name>
    <dbReference type="NCBI Taxonomy" id="8010"/>
    <lineage>
        <taxon>Eukaryota</taxon>
        <taxon>Metazoa</taxon>
        <taxon>Chordata</taxon>
        <taxon>Craniata</taxon>
        <taxon>Vertebrata</taxon>
        <taxon>Euteleostomi</taxon>
        <taxon>Actinopterygii</taxon>
        <taxon>Neopterygii</taxon>
        <taxon>Teleostei</taxon>
        <taxon>Protacanthopterygii</taxon>
        <taxon>Esociformes</taxon>
        <taxon>Esocidae</taxon>
        <taxon>Esox</taxon>
    </lineage>
</organism>
<evidence type="ECO:0000256" key="1">
    <source>
        <dbReference type="ARBA" id="ARBA00004370"/>
    </source>
</evidence>
<reference evidence="10" key="3">
    <citation type="submission" date="2025-09" db="UniProtKB">
        <authorList>
            <consortium name="Ensembl"/>
        </authorList>
    </citation>
    <scope>IDENTIFICATION</scope>
</reference>
<dbReference type="GO" id="GO:0009897">
    <property type="term" value="C:external side of plasma membrane"/>
    <property type="evidence" value="ECO:0007669"/>
    <property type="project" value="TreeGrafter"/>
</dbReference>
<dbReference type="Proteomes" id="UP000265140">
    <property type="component" value="Chromosome 24"/>
</dbReference>
<evidence type="ECO:0000256" key="5">
    <source>
        <dbReference type="ARBA" id="ARBA00023180"/>
    </source>
</evidence>
<dbReference type="GeneTree" id="ENSGT01050000244843"/>
<comment type="subcellular location">
    <subcellularLocation>
        <location evidence="1">Membrane</location>
    </subcellularLocation>
</comment>
<keyword evidence="11" id="KW-1185">Reference proteome</keyword>
<keyword evidence="4" id="KW-1015">Disulfide bond</keyword>
<dbReference type="InterPro" id="IPR013783">
    <property type="entry name" value="Ig-like_fold"/>
</dbReference>
<dbReference type="AlphaFoldDB" id="A0AAY5KX56"/>
<keyword evidence="6" id="KW-0393">Immunoglobulin domain</keyword>
<dbReference type="InterPro" id="IPR013106">
    <property type="entry name" value="Ig_V-set"/>
</dbReference>
<evidence type="ECO:0000313" key="10">
    <source>
        <dbReference type="Ensembl" id="ENSELUP00000093409.1"/>
    </source>
</evidence>
<feature type="domain" description="Ig-like" evidence="9">
    <location>
        <begin position="27"/>
        <end position="143"/>
    </location>
</feature>
<reference evidence="10" key="2">
    <citation type="submission" date="2025-08" db="UniProtKB">
        <authorList>
            <consortium name="Ensembl"/>
        </authorList>
    </citation>
    <scope>IDENTIFICATION</scope>
</reference>
<dbReference type="InterPro" id="IPR007110">
    <property type="entry name" value="Ig-like_dom"/>
</dbReference>
<evidence type="ECO:0000259" key="9">
    <source>
        <dbReference type="PROSITE" id="PS50835"/>
    </source>
</evidence>
<evidence type="ECO:0000256" key="7">
    <source>
        <dbReference type="SAM" id="SignalP"/>
    </source>
</evidence>
<dbReference type="SUPFAM" id="SSF48726">
    <property type="entry name" value="Immunoglobulin"/>
    <property type="match status" value="1"/>
</dbReference>
<dbReference type="Pfam" id="PF07686">
    <property type="entry name" value="V-set"/>
    <property type="match status" value="1"/>
</dbReference>
<protein>
    <recommendedName>
        <fullName evidence="12">Ig-like domain-containing protein</fullName>
    </recommendedName>
</protein>
<dbReference type="InterPro" id="IPR036179">
    <property type="entry name" value="Ig-like_dom_sf"/>
</dbReference>
<evidence type="ECO:0000256" key="6">
    <source>
        <dbReference type="ARBA" id="ARBA00023319"/>
    </source>
</evidence>